<organism evidence="1 2">
    <name type="scientific">Glossina austeni</name>
    <name type="common">Savannah tsetse fly</name>
    <dbReference type="NCBI Taxonomy" id="7395"/>
    <lineage>
        <taxon>Eukaryota</taxon>
        <taxon>Metazoa</taxon>
        <taxon>Ecdysozoa</taxon>
        <taxon>Arthropoda</taxon>
        <taxon>Hexapoda</taxon>
        <taxon>Insecta</taxon>
        <taxon>Pterygota</taxon>
        <taxon>Neoptera</taxon>
        <taxon>Endopterygota</taxon>
        <taxon>Diptera</taxon>
        <taxon>Brachycera</taxon>
        <taxon>Muscomorpha</taxon>
        <taxon>Hippoboscoidea</taxon>
        <taxon>Glossinidae</taxon>
        <taxon>Glossina</taxon>
    </lineage>
</organism>
<protein>
    <submittedName>
        <fullName evidence="1">Uncharacterized protein</fullName>
    </submittedName>
</protein>
<name>A0A1A9VA83_GLOAU</name>
<dbReference type="VEuPathDB" id="VectorBase:GAUT030748"/>
<evidence type="ECO:0000313" key="1">
    <source>
        <dbReference type="EnsemblMetazoa" id="GAUT030748-PA"/>
    </source>
</evidence>
<evidence type="ECO:0000313" key="2">
    <source>
        <dbReference type="Proteomes" id="UP000078200"/>
    </source>
</evidence>
<accession>A0A1A9VA83</accession>
<dbReference type="EnsemblMetazoa" id="GAUT030748-RA">
    <property type="protein sequence ID" value="GAUT030748-PA"/>
    <property type="gene ID" value="GAUT030748"/>
</dbReference>
<proteinExistence type="predicted"/>
<dbReference type="AlphaFoldDB" id="A0A1A9VA83"/>
<reference evidence="1" key="1">
    <citation type="submission" date="2020-05" db="UniProtKB">
        <authorList>
            <consortium name="EnsemblMetazoa"/>
        </authorList>
    </citation>
    <scope>IDENTIFICATION</scope>
    <source>
        <strain evidence="1">TTRI</strain>
    </source>
</reference>
<sequence length="164" mass="18403">MAEYLLYYGQLASASRAQNFFLPLRYTLDKIIFNAMPTWAIVFFAFQHKRLCTLLQKQQQQQGPLARCIVKQRTRLIVVVASLTPAEDTYLTIADAVATSVSAISKQFVVVATTTTQTTAPATETKLKDWLNDFDVVGRCIYLPTYGTILLLAHQAISLVIRII</sequence>
<keyword evidence="2" id="KW-1185">Reference proteome</keyword>
<dbReference type="Proteomes" id="UP000078200">
    <property type="component" value="Unassembled WGS sequence"/>
</dbReference>